<dbReference type="GO" id="GO:1902600">
    <property type="term" value="P:proton transmembrane transport"/>
    <property type="evidence" value="ECO:0007669"/>
    <property type="project" value="TreeGrafter"/>
</dbReference>
<dbReference type="SFLD" id="SFLDF00027">
    <property type="entry name" value="p-type_atpase"/>
    <property type="match status" value="1"/>
</dbReference>
<dbReference type="Pfam" id="PF00122">
    <property type="entry name" value="E1-E2_ATPase"/>
    <property type="match status" value="1"/>
</dbReference>
<dbReference type="NCBIfam" id="TIGR01494">
    <property type="entry name" value="ATPase_P-type"/>
    <property type="match status" value="3"/>
</dbReference>
<keyword evidence="3" id="KW-1003">Cell membrane</keyword>
<dbReference type="Pfam" id="PF00690">
    <property type="entry name" value="Cation_ATPase_N"/>
    <property type="match status" value="1"/>
</dbReference>
<dbReference type="FunFam" id="3.40.50.1000:FF:000028">
    <property type="entry name" value="Calcium-transporting P-type ATPase, putative"/>
    <property type="match status" value="1"/>
</dbReference>
<keyword evidence="8" id="KW-1278">Translocase</keyword>
<keyword evidence="9 11" id="KW-1133">Transmembrane helix</keyword>
<evidence type="ECO:0000256" key="1">
    <source>
        <dbReference type="ARBA" id="ARBA00004651"/>
    </source>
</evidence>
<dbReference type="Pfam" id="PF13246">
    <property type="entry name" value="Cation_ATPase"/>
    <property type="match status" value="1"/>
</dbReference>
<dbReference type="PROSITE" id="PS00154">
    <property type="entry name" value="ATPASE_E1_E2"/>
    <property type="match status" value="1"/>
</dbReference>
<dbReference type="CDD" id="cd02080">
    <property type="entry name" value="P-type_ATPase_cation"/>
    <property type="match status" value="1"/>
</dbReference>
<evidence type="ECO:0000256" key="2">
    <source>
        <dbReference type="ARBA" id="ARBA00005675"/>
    </source>
</evidence>
<dbReference type="Proteomes" id="UP000253941">
    <property type="component" value="Unassembled WGS sequence"/>
</dbReference>
<feature type="transmembrane region" description="Helical" evidence="11">
    <location>
        <begin position="816"/>
        <end position="835"/>
    </location>
</feature>
<dbReference type="PRINTS" id="PR00119">
    <property type="entry name" value="CATATPASE"/>
</dbReference>
<reference evidence="13 14" key="1">
    <citation type="submission" date="2018-07" db="EMBL/GenBank/DDBJ databases">
        <title>Venubactetium sediminum gen. nov., sp. nov., isolated from a marine solar saltern.</title>
        <authorList>
            <person name="Wang S."/>
        </authorList>
    </citation>
    <scope>NUCLEOTIDE SEQUENCE [LARGE SCALE GENOMIC DNA]</scope>
    <source>
        <strain evidence="13 14">WD2A32</strain>
    </source>
</reference>
<evidence type="ECO:0000256" key="7">
    <source>
        <dbReference type="ARBA" id="ARBA00022840"/>
    </source>
</evidence>
<feature type="transmembrane region" description="Helical" evidence="11">
    <location>
        <begin position="709"/>
        <end position="733"/>
    </location>
</feature>
<dbReference type="SUPFAM" id="SSF56784">
    <property type="entry name" value="HAD-like"/>
    <property type="match status" value="1"/>
</dbReference>
<dbReference type="PRINTS" id="PR00120">
    <property type="entry name" value="HATPASE"/>
</dbReference>
<evidence type="ECO:0000256" key="11">
    <source>
        <dbReference type="SAM" id="Phobius"/>
    </source>
</evidence>
<dbReference type="SFLD" id="SFLDS00003">
    <property type="entry name" value="Haloacid_Dehalogenase"/>
    <property type="match status" value="1"/>
</dbReference>
<feature type="transmembrane region" description="Helical" evidence="11">
    <location>
        <begin position="781"/>
        <end position="804"/>
    </location>
</feature>
<evidence type="ECO:0000256" key="5">
    <source>
        <dbReference type="ARBA" id="ARBA00022723"/>
    </source>
</evidence>
<feature type="transmembrane region" description="Helical" evidence="11">
    <location>
        <begin position="739"/>
        <end position="760"/>
    </location>
</feature>
<dbReference type="InterPro" id="IPR023299">
    <property type="entry name" value="ATPase_P-typ_cyto_dom_N"/>
</dbReference>
<feature type="transmembrane region" description="Helical" evidence="11">
    <location>
        <begin position="263"/>
        <end position="282"/>
    </location>
</feature>
<dbReference type="PANTHER" id="PTHR43294:SF20">
    <property type="entry name" value="P-TYPE ATPASE"/>
    <property type="match status" value="1"/>
</dbReference>
<name>A0A369T957_9PROT</name>
<evidence type="ECO:0000256" key="10">
    <source>
        <dbReference type="ARBA" id="ARBA00023136"/>
    </source>
</evidence>
<sequence length="916" mass="98266">MSRRSPDPAFGQGAIGLADGDRAWHAAAPDTVVESTVTAPEGLSQAEAARRLAAYGPNRLPPPKTRGPVRRFLAQFENLLIQVLLGAAVLTAAIGHFTDAAVILAVCLVNAAIGFAQEGKAEESLRAIRDMLSAQATVLREGKRAGIPAEDLVPGDLVILEPGDKVPADIRLLRVKNLQIDEAALTGESVPVAKGIEPVAANVPLGDRASMAYSGTLVTYGQATGVVVATATATEIGRISRLLAQVEPLATPLLRQIARFARWLTVTVLGFAALVFAFGVFARDYTASEMFMAVVSLAVAAIPEGLPAILTIAMAIGVQRMAQRHAIIRRLPAVETLGSVSVICSDKTGTLTKNEMTVRAAVTGENRYEVGGVGYAPHGGLSRDQREFLPEEDPALIAMAQAAALCNEARLREHAGVWTVEGDPMEGALLAFAHKTGLNPEVEARHLPRIDVIPFEAEHRLMATLHHDHTGSAVIFVKGAPERLLTMCATQRAAGETTRLDPDYWHRAVEHLAAEGHRVLAVAMRPTHSTHGELRFDDIDHDLTFLGLVGMIDPPREEAASAVAECRSAGIRVKMITGDHHVTARAIAAQIGFANSRDVLTGPEIEALSEPELRRRAWEVDVFARAAPEHKLRLVEALQAEGHVVAMTGDGVNDAPALRRADVGVAMGVKGTEAAKEAAETVLADDNFASIVAAVREGRTVYDNLKKAIVFLLPINGGESLSIVAAILLGLTLPITPLQILWVNMVSSVALALALAFEPTEPDAMSRPPRALREPLLSGFLAWRIAMVSTLFLLGIFGMFEWAIVKGMEVAEARTIAVNTLVVLEVFYLFSVRYLRTPSLTIKGVLGTRPVLIAVATVVVLQFIFTYASVMERFFDTRPVAFQDGAVILAVGIALLVLLELEKRVMAFLRSRRALR</sequence>
<dbReference type="SFLD" id="SFLDG00002">
    <property type="entry name" value="C1.7:_P-type_atpase_like"/>
    <property type="match status" value="1"/>
</dbReference>
<dbReference type="AlphaFoldDB" id="A0A369T957"/>
<dbReference type="InterPro" id="IPR018303">
    <property type="entry name" value="ATPase_P-typ_P_site"/>
</dbReference>
<accession>A0A369T957</accession>
<dbReference type="SUPFAM" id="SSF81660">
    <property type="entry name" value="Metal cation-transporting ATPase, ATP-binding domain N"/>
    <property type="match status" value="1"/>
</dbReference>
<organism evidence="13 14">
    <name type="scientific">Ferruginivarius sediminum</name>
    <dbReference type="NCBI Taxonomy" id="2661937"/>
    <lineage>
        <taxon>Bacteria</taxon>
        <taxon>Pseudomonadati</taxon>
        <taxon>Pseudomonadota</taxon>
        <taxon>Alphaproteobacteria</taxon>
        <taxon>Rhodospirillales</taxon>
        <taxon>Rhodospirillaceae</taxon>
        <taxon>Ferruginivarius</taxon>
    </lineage>
</organism>
<evidence type="ECO:0000313" key="14">
    <source>
        <dbReference type="Proteomes" id="UP000253941"/>
    </source>
</evidence>
<comment type="similarity">
    <text evidence="2">Belongs to the cation transport ATPase (P-type) (TC 3.A.3) family. Type IIA subfamily.</text>
</comment>
<dbReference type="GO" id="GO:0030007">
    <property type="term" value="P:intracellular potassium ion homeostasis"/>
    <property type="evidence" value="ECO:0007669"/>
    <property type="project" value="TreeGrafter"/>
</dbReference>
<dbReference type="InterPro" id="IPR023298">
    <property type="entry name" value="ATPase_P-typ_TM_dom_sf"/>
</dbReference>
<evidence type="ECO:0000256" key="6">
    <source>
        <dbReference type="ARBA" id="ARBA00022741"/>
    </source>
</evidence>
<dbReference type="InterPro" id="IPR004014">
    <property type="entry name" value="ATPase_P-typ_cation-transptr_N"/>
</dbReference>
<keyword evidence="7" id="KW-0067">ATP-binding</keyword>
<dbReference type="GO" id="GO:0005886">
    <property type="term" value="C:plasma membrane"/>
    <property type="evidence" value="ECO:0007669"/>
    <property type="project" value="UniProtKB-SubCell"/>
</dbReference>
<evidence type="ECO:0000256" key="3">
    <source>
        <dbReference type="ARBA" id="ARBA00022475"/>
    </source>
</evidence>
<dbReference type="InterPro" id="IPR001757">
    <property type="entry name" value="P_typ_ATPase"/>
</dbReference>
<dbReference type="PANTHER" id="PTHR43294">
    <property type="entry name" value="SODIUM/POTASSIUM-TRANSPORTING ATPASE SUBUNIT ALPHA"/>
    <property type="match status" value="1"/>
</dbReference>
<dbReference type="EMBL" id="QPMH01000016">
    <property type="protein sequence ID" value="RDD61014.1"/>
    <property type="molecule type" value="Genomic_DNA"/>
</dbReference>
<dbReference type="GO" id="GO:0006883">
    <property type="term" value="P:intracellular sodium ion homeostasis"/>
    <property type="evidence" value="ECO:0007669"/>
    <property type="project" value="TreeGrafter"/>
</dbReference>
<dbReference type="InterPro" id="IPR044492">
    <property type="entry name" value="P_typ_ATPase_HD_dom"/>
</dbReference>
<keyword evidence="14" id="KW-1185">Reference proteome</keyword>
<dbReference type="Gene3D" id="3.40.1110.10">
    <property type="entry name" value="Calcium-transporting ATPase, cytoplasmic domain N"/>
    <property type="match status" value="1"/>
</dbReference>
<comment type="subcellular location">
    <subcellularLocation>
        <location evidence="1">Cell membrane</location>
        <topology evidence="1">Multi-pass membrane protein</topology>
    </subcellularLocation>
</comment>
<dbReference type="SUPFAM" id="SSF81665">
    <property type="entry name" value="Calcium ATPase, transmembrane domain M"/>
    <property type="match status" value="1"/>
</dbReference>
<dbReference type="FunFam" id="3.40.50.1000:FF:000001">
    <property type="entry name" value="Phospholipid-transporting ATPase IC"/>
    <property type="match status" value="1"/>
</dbReference>
<keyword evidence="5" id="KW-0479">Metal-binding</keyword>
<dbReference type="InterPro" id="IPR036412">
    <property type="entry name" value="HAD-like_sf"/>
</dbReference>
<keyword evidence="10 11" id="KW-0472">Membrane</keyword>
<evidence type="ECO:0000259" key="12">
    <source>
        <dbReference type="SMART" id="SM00831"/>
    </source>
</evidence>
<feature type="transmembrane region" description="Helical" evidence="11">
    <location>
        <begin position="880"/>
        <end position="901"/>
    </location>
</feature>
<feature type="transmembrane region" description="Helical" evidence="11">
    <location>
        <begin position="847"/>
        <end position="868"/>
    </location>
</feature>
<dbReference type="InterPro" id="IPR006068">
    <property type="entry name" value="ATPase_P-typ_cation-transptr_C"/>
</dbReference>
<comment type="caution">
    <text evidence="13">The sequence shown here is derived from an EMBL/GenBank/DDBJ whole genome shotgun (WGS) entry which is preliminary data.</text>
</comment>
<feature type="domain" description="Cation-transporting P-type ATPase N-terminal" evidence="12">
    <location>
        <begin position="23"/>
        <end position="96"/>
    </location>
</feature>
<dbReference type="InterPro" id="IPR050510">
    <property type="entry name" value="Cation_transp_ATPase_P-type"/>
</dbReference>
<protein>
    <submittedName>
        <fullName evidence="13">Cation-transporting P-type ATPase</fullName>
    </submittedName>
</protein>
<keyword evidence="4 11" id="KW-0812">Transmembrane</keyword>
<dbReference type="Gene3D" id="2.70.150.10">
    <property type="entry name" value="Calcium-transporting ATPase, cytoplasmic transduction domain A"/>
    <property type="match status" value="1"/>
</dbReference>
<dbReference type="SMART" id="SM00831">
    <property type="entry name" value="Cation_ATPase_N"/>
    <property type="match status" value="1"/>
</dbReference>
<keyword evidence="6" id="KW-0547">Nucleotide-binding</keyword>
<dbReference type="Pfam" id="PF08282">
    <property type="entry name" value="Hydrolase_3"/>
    <property type="match status" value="1"/>
</dbReference>
<dbReference type="GO" id="GO:0005391">
    <property type="term" value="F:P-type sodium:potassium-exchanging transporter activity"/>
    <property type="evidence" value="ECO:0007669"/>
    <property type="project" value="TreeGrafter"/>
</dbReference>
<dbReference type="GO" id="GO:0016887">
    <property type="term" value="F:ATP hydrolysis activity"/>
    <property type="evidence" value="ECO:0007669"/>
    <property type="project" value="InterPro"/>
</dbReference>
<dbReference type="InterPro" id="IPR059000">
    <property type="entry name" value="ATPase_P-type_domA"/>
</dbReference>
<dbReference type="GO" id="GO:0046872">
    <property type="term" value="F:metal ion binding"/>
    <property type="evidence" value="ECO:0007669"/>
    <property type="project" value="UniProtKB-KW"/>
</dbReference>
<gene>
    <name evidence="13" type="ORF">DRB17_14910</name>
</gene>
<evidence type="ECO:0000256" key="9">
    <source>
        <dbReference type="ARBA" id="ARBA00022989"/>
    </source>
</evidence>
<evidence type="ECO:0000256" key="8">
    <source>
        <dbReference type="ARBA" id="ARBA00022967"/>
    </source>
</evidence>
<feature type="transmembrane region" description="Helical" evidence="11">
    <location>
        <begin position="294"/>
        <end position="318"/>
    </location>
</feature>
<proteinExistence type="inferred from homology"/>
<dbReference type="Pfam" id="PF00689">
    <property type="entry name" value="Cation_ATPase_C"/>
    <property type="match status" value="1"/>
</dbReference>
<dbReference type="InterPro" id="IPR023214">
    <property type="entry name" value="HAD_sf"/>
</dbReference>
<dbReference type="SUPFAM" id="SSF81653">
    <property type="entry name" value="Calcium ATPase, transduction domain A"/>
    <property type="match status" value="1"/>
</dbReference>
<dbReference type="Gene3D" id="3.40.50.1000">
    <property type="entry name" value="HAD superfamily/HAD-like"/>
    <property type="match status" value="1"/>
</dbReference>
<dbReference type="InterPro" id="IPR008250">
    <property type="entry name" value="ATPase_P-typ_transduc_dom_A_sf"/>
</dbReference>
<dbReference type="GO" id="GO:0036376">
    <property type="term" value="P:sodium ion export across plasma membrane"/>
    <property type="evidence" value="ECO:0007669"/>
    <property type="project" value="TreeGrafter"/>
</dbReference>
<evidence type="ECO:0000256" key="4">
    <source>
        <dbReference type="ARBA" id="ARBA00022692"/>
    </source>
</evidence>
<evidence type="ECO:0000313" key="13">
    <source>
        <dbReference type="EMBL" id="RDD61014.1"/>
    </source>
</evidence>
<dbReference type="FunFam" id="2.70.150.10:FF:000016">
    <property type="entry name" value="Calcium-transporting P-type ATPase putative"/>
    <property type="match status" value="1"/>
</dbReference>
<dbReference type="Gene3D" id="1.20.1110.10">
    <property type="entry name" value="Calcium-transporting ATPase, transmembrane domain"/>
    <property type="match status" value="1"/>
</dbReference>
<dbReference type="GO" id="GO:0005524">
    <property type="term" value="F:ATP binding"/>
    <property type="evidence" value="ECO:0007669"/>
    <property type="project" value="UniProtKB-KW"/>
</dbReference>
<dbReference type="GO" id="GO:1990573">
    <property type="term" value="P:potassium ion import across plasma membrane"/>
    <property type="evidence" value="ECO:0007669"/>
    <property type="project" value="TreeGrafter"/>
</dbReference>